<dbReference type="OrthoDB" id="10494486at2759"/>
<sequence>MRFLAAILLLLSIAMAMDHNPQSDDRSPHDLDADTQGDEPDSYDSQGPEAYPDGPDSEYGPDFEPEAGAYGPGPMPGGDQPGPRGPGPMMPGGDQPGPRGPGPMMPGGGPPGPMGPGPM</sequence>
<organism evidence="3 4">
    <name type="scientific">Ophiocordyceps camponoti-floridani</name>
    <dbReference type="NCBI Taxonomy" id="2030778"/>
    <lineage>
        <taxon>Eukaryota</taxon>
        <taxon>Fungi</taxon>
        <taxon>Dikarya</taxon>
        <taxon>Ascomycota</taxon>
        <taxon>Pezizomycotina</taxon>
        <taxon>Sordariomycetes</taxon>
        <taxon>Hypocreomycetidae</taxon>
        <taxon>Hypocreales</taxon>
        <taxon>Ophiocordycipitaceae</taxon>
        <taxon>Ophiocordyceps</taxon>
    </lineage>
</organism>
<feature type="signal peptide" evidence="2">
    <location>
        <begin position="1"/>
        <end position="16"/>
    </location>
</feature>
<dbReference type="Proteomes" id="UP000562929">
    <property type="component" value="Unassembled WGS sequence"/>
</dbReference>
<protein>
    <submittedName>
        <fullName evidence="3">Uncharacterized protein</fullName>
    </submittedName>
</protein>
<comment type="caution">
    <text evidence="3">The sequence shown here is derived from an EMBL/GenBank/DDBJ whole genome shotgun (WGS) entry which is preliminary data.</text>
</comment>
<feature type="compositionally biased region" description="Basic and acidic residues" evidence="1">
    <location>
        <begin position="21"/>
        <end position="32"/>
    </location>
</feature>
<feature type="compositionally biased region" description="Acidic residues" evidence="1">
    <location>
        <begin position="33"/>
        <end position="42"/>
    </location>
</feature>
<dbReference type="EMBL" id="JAACLJ010000005">
    <property type="protein sequence ID" value="KAF4585989.1"/>
    <property type="molecule type" value="Genomic_DNA"/>
</dbReference>
<keyword evidence="2" id="KW-0732">Signal</keyword>
<feature type="compositionally biased region" description="Acidic residues" evidence="1">
    <location>
        <begin position="55"/>
        <end position="65"/>
    </location>
</feature>
<evidence type="ECO:0000313" key="4">
    <source>
        <dbReference type="Proteomes" id="UP000562929"/>
    </source>
</evidence>
<accession>A0A8H4VCV8</accession>
<feature type="chain" id="PRO_5034135711" evidence="2">
    <location>
        <begin position="17"/>
        <end position="119"/>
    </location>
</feature>
<reference evidence="3 4" key="1">
    <citation type="journal article" date="2020" name="G3 (Bethesda)">
        <title>Genetic Underpinnings of Host Manipulation by Ophiocordyceps as Revealed by Comparative Transcriptomics.</title>
        <authorList>
            <person name="Will I."/>
            <person name="Das B."/>
            <person name="Trinh T."/>
            <person name="Brachmann A."/>
            <person name="Ohm R.A."/>
            <person name="de Bekker C."/>
        </authorList>
    </citation>
    <scope>NUCLEOTIDE SEQUENCE [LARGE SCALE GENOMIC DNA]</scope>
    <source>
        <strain evidence="3 4">EC05</strain>
    </source>
</reference>
<gene>
    <name evidence="3" type="ORF">GQ602_005294</name>
</gene>
<keyword evidence="4" id="KW-1185">Reference proteome</keyword>
<proteinExistence type="predicted"/>
<feature type="region of interest" description="Disordered" evidence="1">
    <location>
        <begin position="19"/>
        <end position="119"/>
    </location>
</feature>
<name>A0A8H4VCV8_9HYPO</name>
<feature type="compositionally biased region" description="Pro residues" evidence="1">
    <location>
        <begin position="98"/>
        <end position="119"/>
    </location>
</feature>
<evidence type="ECO:0000313" key="3">
    <source>
        <dbReference type="EMBL" id="KAF4585989.1"/>
    </source>
</evidence>
<dbReference type="AlphaFoldDB" id="A0A8H4VCV8"/>
<evidence type="ECO:0000256" key="1">
    <source>
        <dbReference type="SAM" id="MobiDB-lite"/>
    </source>
</evidence>
<evidence type="ECO:0000256" key="2">
    <source>
        <dbReference type="SAM" id="SignalP"/>
    </source>
</evidence>